<dbReference type="EMBL" id="EAAA01001990">
    <property type="status" value="NOT_ANNOTATED_CDS"/>
    <property type="molecule type" value="Genomic_DNA"/>
</dbReference>
<reference evidence="1" key="4">
    <citation type="submission" date="2025-09" db="UniProtKB">
        <authorList>
            <consortium name="Ensembl"/>
        </authorList>
    </citation>
    <scope>IDENTIFICATION</scope>
</reference>
<reference evidence="1" key="2">
    <citation type="journal article" date="2008" name="Genome Biol.">
        <title>Improved genome assembly and evidence-based global gene model set for the chordate Ciona intestinalis: new insight into intron and operon populations.</title>
        <authorList>
            <person name="Satou Y."/>
            <person name="Mineta K."/>
            <person name="Ogasawara M."/>
            <person name="Sasakura Y."/>
            <person name="Shoguchi E."/>
            <person name="Ueno K."/>
            <person name="Yamada L."/>
            <person name="Matsumoto J."/>
            <person name="Wasserscheid J."/>
            <person name="Dewar K."/>
            <person name="Wiley G.B."/>
            <person name="Macmil S.L."/>
            <person name="Roe B.A."/>
            <person name="Zeller R.W."/>
            <person name="Hastings K.E."/>
            <person name="Lemaire P."/>
            <person name="Lindquist E."/>
            <person name="Endo T."/>
            <person name="Hotta K."/>
            <person name="Inaba K."/>
        </authorList>
    </citation>
    <scope>NUCLEOTIDE SEQUENCE [LARGE SCALE GENOMIC DNA]</scope>
    <source>
        <strain evidence="1">wild type</strain>
    </source>
</reference>
<dbReference type="HOGENOM" id="CLU_1885014_0_0_1"/>
<sequence length="135" mass="15397">MKKDDGVLGYIGRGGEVYETIAAVAPKFGRLVAFRNNIEHSAHPPSSLYLGGRFSFAVKVAKNRRLAYIKRLYELMSDWSDQLSSQMQILMRQLMYGKHDNPLVSKLSDDFIEQLFQKLTKESSDIEEGYVVAQF</sequence>
<protein>
    <submittedName>
        <fullName evidence="1">Uncharacterized protein</fullName>
    </submittedName>
</protein>
<dbReference type="Ensembl" id="ENSCINT00000010525.3">
    <property type="protein sequence ID" value="ENSCINP00000010525.3"/>
    <property type="gene ID" value="ENSCING00000005105.3"/>
</dbReference>
<dbReference type="EMBL" id="EAAA01001989">
    <property type="status" value="NOT_ANNOTATED_CDS"/>
    <property type="molecule type" value="Genomic_DNA"/>
</dbReference>
<reference evidence="2" key="1">
    <citation type="journal article" date="2002" name="Science">
        <title>The draft genome of Ciona intestinalis: insights into chordate and vertebrate origins.</title>
        <authorList>
            <person name="Dehal P."/>
            <person name="Satou Y."/>
            <person name="Campbell R.K."/>
            <person name="Chapman J."/>
            <person name="Degnan B."/>
            <person name="De Tomaso A."/>
            <person name="Davidson B."/>
            <person name="Di Gregorio A."/>
            <person name="Gelpke M."/>
            <person name="Goodstein D.M."/>
            <person name="Harafuji N."/>
            <person name="Hastings K.E."/>
            <person name="Ho I."/>
            <person name="Hotta K."/>
            <person name="Huang W."/>
            <person name="Kawashima T."/>
            <person name="Lemaire P."/>
            <person name="Martinez D."/>
            <person name="Meinertzhagen I.A."/>
            <person name="Necula S."/>
            <person name="Nonaka M."/>
            <person name="Putnam N."/>
            <person name="Rash S."/>
            <person name="Saiga H."/>
            <person name="Satake M."/>
            <person name="Terry A."/>
            <person name="Yamada L."/>
            <person name="Wang H.G."/>
            <person name="Awazu S."/>
            <person name="Azumi K."/>
            <person name="Boore J."/>
            <person name="Branno M."/>
            <person name="Chin-Bow S."/>
            <person name="DeSantis R."/>
            <person name="Doyle S."/>
            <person name="Francino P."/>
            <person name="Keys D.N."/>
            <person name="Haga S."/>
            <person name="Hayashi H."/>
            <person name="Hino K."/>
            <person name="Imai K.S."/>
            <person name="Inaba K."/>
            <person name="Kano S."/>
            <person name="Kobayashi K."/>
            <person name="Kobayashi M."/>
            <person name="Lee B.I."/>
            <person name="Makabe K.W."/>
            <person name="Manohar C."/>
            <person name="Matassi G."/>
            <person name="Medina M."/>
            <person name="Mochizuki Y."/>
            <person name="Mount S."/>
            <person name="Morishita T."/>
            <person name="Miura S."/>
            <person name="Nakayama A."/>
            <person name="Nishizaka S."/>
            <person name="Nomoto H."/>
            <person name="Ohta F."/>
            <person name="Oishi K."/>
            <person name="Rigoutsos I."/>
            <person name="Sano M."/>
            <person name="Sasaki A."/>
            <person name="Sasakura Y."/>
            <person name="Shoguchi E."/>
            <person name="Shin-i T."/>
            <person name="Spagnuolo A."/>
            <person name="Stainier D."/>
            <person name="Suzuki M.M."/>
            <person name="Tassy O."/>
            <person name="Takatori N."/>
            <person name="Tokuoka M."/>
            <person name="Yagi K."/>
            <person name="Yoshizaki F."/>
            <person name="Wada S."/>
            <person name="Zhang C."/>
            <person name="Hyatt P.D."/>
            <person name="Larimer F."/>
            <person name="Detter C."/>
            <person name="Doggett N."/>
            <person name="Glavina T."/>
            <person name="Hawkins T."/>
            <person name="Richardson P."/>
            <person name="Lucas S."/>
            <person name="Kohara Y."/>
            <person name="Levine M."/>
            <person name="Satoh N."/>
            <person name="Rokhsar D.S."/>
        </authorList>
    </citation>
    <scope>NUCLEOTIDE SEQUENCE [LARGE SCALE GENOMIC DNA]</scope>
</reference>
<reference evidence="1" key="3">
    <citation type="submission" date="2025-08" db="UniProtKB">
        <authorList>
            <consortium name="Ensembl"/>
        </authorList>
    </citation>
    <scope>IDENTIFICATION</scope>
</reference>
<keyword evidence="2" id="KW-1185">Reference proteome</keyword>
<dbReference type="InParanoid" id="F6WKE2"/>
<evidence type="ECO:0000313" key="2">
    <source>
        <dbReference type="Proteomes" id="UP000008144"/>
    </source>
</evidence>
<evidence type="ECO:0000313" key="1">
    <source>
        <dbReference type="Ensembl" id="ENSCINP00000010525.3"/>
    </source>
</evidence>
<dbReference type="PANTHER" id="PTHR35169:SF1">
    <property type="entry name" value="PROLYL 4-HYDROXYLASE ALPHA SUBUNIT FE(2+) 2OG DIOXYGENASE DOMAIN-CONTAINING PROTEIN"/>
    <property type="match status" value="1"/>
</dbReference>
<proteinExistence type="predicted"/>
<dbReference type="GeneTree" id="ENSGT00940000172889"/>
<dbReference type="Proteomes" id="UP000008144">
    <property type="component" value="Chromosome 4"/>
</dbReference>
<organism evidence="1 2">
    <name type="scientific">Ciona intestinalis</name>
    <name type="common">Transparent sea squirt</name>
    <name type="synonym">Ascidia intestinalis</name>
    <dbReference type="NCBI Taxonomy" id="7719"/>
    <lineage>
        <taxon>Eukaryota</taxon>
        <taxon>Metazoa</taxon>
        <taxon>Chordata</taxon>
        <taxon>Tunicata</taxon>
        <taxon>Ascidiacea</taxon>
        <taxon>Phlebobranchia</taxon>
        <taxon>Cionidae</taxon>
        <taxon>Ciona</taxon>
    </lineage>
</organism>
<dbReference type="AlphaFoldDB" id="F6WKE2"/>
<accession>F6WKE2</accession>
<name>F6WKE2_CIOIN</name>
<dbReference type="PANTHER" id="PTHR35169">
    <property type="entry name" value="FE2OG DIOXYGENASE DOMAIN-CONTAINING PROTEIN"/>
    <property type="match status" value="1"/>
</dbReference>